<keyword evidence="4" id="KW-0712">Selenocysteine</keyword>
<keyword evidence="5" id="KW-0325">Glycoprotein</keyword>
<dbReference type="OMA" id="MRVCCHP"/>
<dbReference type="AlphaFoldDB" id="A0A9J6G7L9"/>
<keyword evidence="2" id="KW-0964">Secreted</keyword>
<gene>
    <name evidence="7" type="ORF">HPB48_001968</name>
</gene>
<organism evidence="7 8">
    <name type="scientific">Haemaphysalis longicornis</name>
    <name type="common">Bush tick</name>
    <dbReference type="NCBI Taxonomy" id="44386"/>
    <lineage>
        <taxon>Eukaryota</taxon>
        <taxon>Metazoa</taxon>
        <taxon>Ecdysozoa</taxon>
        <taxon>Arthropoda</taxon>
        <taxon>Chelicerata</taxon>
        <taxon>Arachnida</taxon>
        <taxon>Acari</taxon>
        <taxon>Parasitiformes</taxon>
        <taxon>Ixodida</taxon>
        <taxon>Ixodoidea</taxon>
        <taxon>Ixodidae</taxon>
        <taxon>Haemaphysalinae</taxon>
        <taxon>Haemaphysalis</taxon>
    </lineage>
</organism>
<dbReference type="EMBL" id="JABSTR010000006">
    <property type="protein sequence ID" value="KAH9374390.1"/>
    <property type="molecule type" value="Genomic_DNA"/>
</dbReference>
<dbReference type="Proteomes" id="UP000821853">
    <property type="component" value="Chromosome 4"/>
</dbReference>
<evidence type="ECO:0000256" key="3">
    <source>
        <dbReference type="ARBA" id="ARBA00022729"/>
    </source>
</evidence>
<dbReference type="PANTHER" id="PTHR10105:SF2">
    <property type="entry name" value="AGAP003297-PA"/>
    <property type="match status" value="1"/>
</dbReference>
<dbReference type="VEuPathDB" id="VectorBase:HLOH_047548"/>
<proteinExistence type="predicted"/>
<comment type="subcellular location">
    <subcellularLocation>
        <location evidence="1">Secreted</location>
    </subcellularLocation>
</comment>
<dbReference type="PANTHER" id="PTHR10105">
    <property type="entry name" value="SELENOPROTEIN P"/>
    <property type="match status" value="1"/>
</dbReference>
<dbReference type="GO" id="GO:0005576">
    <property type="term" value="C:extracellular region"/>
    <property type="evidence" value="ECO:0007669"/>
    <property type="project" value="UniProtKB-SubCell"/>
</dbReference>
<keyword evidence="8" id="KW-1185">Reference proteome</keyword>
<evidence type="ECO:0000256" key="5">
    <source>
        <dbReference type="ARBA" id="ARBA00023180"/>
    </source>
</evidence>
<dbReference type="OrthoDB" id="6134775at2759"/>
<evidence type="ECO:0000313" key="7">
    <source>
        <dbReference type="EMBL" id="KAH9374390.1"/>
    </source>
</evidence>
<evidence type="ECO:0000256" key="1">
    <source>
        <dbReference type="ARBA" id="ARBA00004613"/>
    </source>
</evidence>
<feature type="domain" description="Selenoprotein P N-terminal" evidence="6">
    <location>
        <begin position="2"/>
        <end position="97"/>
    </location>
</feature>
<dbReference type="GO" id="GO:0008430">
    <property type="term" value="F:selenium binding"/>
    <property type="evidence" value="ECO:0007669"/>
    <property type="project" value="InterPro"/>
</dbReference>
<dbReference type="InterPro" id="IPR007671">
    <property type="entry name" value="Selenoprotein-P_N"/>
</dbReference>
<keyword evidence="3" id="KW-0732">Signal</keyword>
<evidence type="ECO:0000256" key="4">
    <source>
        <dbReference type="ARBA" id="ARBA00022933"/>
    </source>
</evidence>
<evidence type="ECO:0000313" key="8">
    <source>
        <dbReference type="Proteomes" id="UP000821853"/>
    </source>
</evidence>
<protein>
    <recommendedName>
        <fullName evidence="6">Selenoprotein P N-terminal domain-containing protein</fullName>
    </recommendedName>
</protein>
<accession>A0A9J6G7L9</accession>
<dbReference type="InterPro" id="IPR037941">
    <property type="entry name" value="SeP"/>
</dbReference>
<dbReference type="GO" id="GO:0001887">
    <property type="term" value="P:selenium compound metabolic process"/>
    <property type="evidence" value="ECO:0007669"/>
    <property type="project" value="TreeGrafter"/>
</dbReference>
<sequence>MSELQFLIVNEQKSAQLRDSLESRVSFPVHQESEAEPAWNTLGGGKDDVFIFDRCGRLAFYVPFPISLVLPGYLPVVEDALRRTYEGSLCGLSCAPTPDRSARATTGAPASRQQHSLGWRVLHMIIGGQEEENDVEECDERRALQFRMCCHPNSLANSAFCSQAPSCQELQASCGS</sequence>
<name>A0A9J6G7L9_HAELO</name>
<evidence type="ECO:0000259" key="6">
    <source>
        <dbReference type="Pfam" id="PF04592"/>
    </source>
</evidence>
<comment type="caution">
    <text evidence="7">The sequence shown here is derived from an EMBL/GenBank/DDBJ whole genome shotgun (WGS) entry which is preliminary data.</text>
</comment>
<reference evidence="7 8" key="1">
    <citation type="journal article" date="2020" name="Cell">
        <title>Large-Scale Comparative Analyses of Tick Genomes Elucidate Their Genetic Diversity and Vector Capacities.</title>
        <authorList>
            <consortium name="Tick Genome and Microbiome Consortium (TIGMIC)"/>
            <person name="Jia N."/>
            <person name="Wang J."/>
            <person name="Shi W."/>
            <person name="Du L."/>
            <person name="Sun Y."/>
            <person name="Zhan W."/>
            <person name="Jiang J.F."/>
            <person name="Wang Q."/>
            <person name="Zhang B."/>
            <person name="Ji P."/>
            <person name="Bell-Sakyi L."/>
            <person name="Cui X.M."/>
            <person name="Yuan T.T."/>
            <person name="Jiang B.G."/>
            <person name="Yang W.F."/>
            <person name="Lam T.T."/>
            <person name="Chang Q.C."/>
            <person name="Ding S.J."/>
            <person name="Wang X.J."/>
            <person name="Zhu J.G."/>
            <person name="Ruan X.D."/>
            <person name="Zhao L."/>
            <person name="Wei J.T."/>
            <person name="Ye R.Z."/>
            <person name="Que T.C."/>
            <person name="Du C.H."/>
            <person name="Zhou Y.H."/>
            <person name="Cheng J.X."/>
            <person name="Dai P.F."/>
            <person name="Guo W.B."/>
            <person name="Han X.H."/>
            <person name="Huang E.J."/>
            <person name="Li L.F."/>
            <person name="Wei W."/>
            <person name="Gao Y.C."/>
            <person name="Liu J.Z."/>
            <person name="Shao H.Z."/>
            <person name="Wang X."/>
            <person name="Wang C.C."/>
            <person name="Yang T.C."/>
            <person name="Huo Q.B."/>
            <person name="Li W."/>
            <person name="Chen H.Y."/>
            <person name="Chen S.E."/>
            <person name="Zhou L.G."/>
            <person name="Ni X.B."/>
            <person name="Tian J.H."/>
            <person name="Sheng Y."/>
            <person name="Liu T."/>
            <person name="Pan Y.S."/>
            <person name="Xia L.Y."/>
            <person name="Li J."/>
            <person name="Zhao F."/>
            <person name="Cao W.C."/>
        </authorList>
    </citation>
    <scope>NUCLEOTIDE SEQUENCE [LARGE SCALE GENOMIC DNA]</scope>
    <source>
        <strain evidence="7">HaeL-2018</strain>
    </source>
</reference>
<evidence type="ECO:0000256" key="2">
    <source>
        <dbReference type="ARBA" id="ARBA00022525"/>
    </source>
</evidence>
<dbReference type="Pfam" id="PF04592">
    <property type="entry name" value="SelP_N"/>
    <property type="match status" value="1"/>
</dbReference>